<evidence type="ECO:0008006" key="4">
    <source>
        <dbReference type="Google" id="ProtNLM"/>
    </source>
</evidence>
<sequence>MRSGLVQLGAWTAATGAAVALSWLGVHAVLVDTVFEQPVAVQLPSVASSKQGGPAGPTPPVPPPSSAPPSAAAPSPSPDPDPPAGAATPAAAGSSAPARPSATARRSSSPPSTLHSYPMLGGRVALDVRATEARLVSAVPEAGWSMQVWHGDQWLQVNFSKDDRVSTLMVSWNGTAPNVQTFVVGN</sequence>
<proteinExistence type="predicted"/>
<evidence type="ECO:0000313" key="3">
    <source>
        <dbReference type="Proteomes" id="UP000266906"/>
    </source>
</evidence>
<dbReference type="RefSeq" id="WP_123818316.1">
    <property type="nucleotide sequence ID" value="NZ_JBEYIY010000009.1"/>
</dbReference>
<evidence type="ECO:0000256" key="1">
    <source>
        <dbReference type="SAM" id="MobiDB-lite"/>
    </source>
</evidence>
<feature type="compositionally biased region" description="Low complexity" evidence="1">
    <location>
        <begin position="84"/>
        <end position="112"/>
    </location>
</feature>
<evidence type="ECO:0000313" key="2">
    <source>
        <dbReference type="EMBL" id="RPE34542.1"/>
    </source>
</evidence>
<protein>
    <recommendedName>
        <fullName evidence="4">Secreted protein</fullName>
    </recommendedName>
</protein>
<feature type="compositionally biased region" description="Pro residues" evidence="1">
    <location>
        <begin position="56"/>
        <end position="67"/>
    </location>
</feature>
<keyword evidence="3" id="KW-1185">Reference proteome</keyword>
<organism evidence="2 3">
    <name type="scientific">Kitasatospora cineracea</name>
    <dbReference type="NCBI Taxonomy" id="88074"/>
    <lineage>
        <taxon>Bacteria</taxon>
        <taxon>Bacillati</taxon>
        <taxon>Actinomycetota</taxon>
        <taxon>Actinomycetes</taxon>
        <taxon>Kitasatosporales</taxon>
        <taxon>Streptomycetaceae</taxon>
        <taxon>Kitasatospora</taxon>
    </lineage>
</organism>
<dbReference type="Proteomes" id="UP000266906">
    <property type="component" value="Unassembled WGS sequence"/>
</dbReference>
<gene>
    <name evidence="2" type="ORF">EDD38_2863</name>
</gene>
<comment type="caution">
    <text evidence="2">The sequence shown here is derived from an EMBL/GenBank/DDBJ whole genome shotgun (WGS) entry which is preliminary data.</text>
</comment>
<reference evidence="2 3" key="1">
    <citation type="submission" date="2018-11" db="EMBL/GenBank/DDBJ databases">
        <title>Sequencing the genomes of 1000 actinobacteria strains.</title>
        <authorList>
            <person name="Klenk H.-P."/>
        </authorList>
    </citation>
    <scope>NUCLEOTIDE SEQUENCE [LARGE SCALE GENOMIC DNA]</scope>
    <source>
        <strain evidence="2 3">DSM 44781</strain>
    </source>
</reference>
<dbReference type="EMBL" id="RKQG01000001">
    <property type="protein sequence ID" value="RPE34542.1"/>
    <property type="molecule type" value="Genomic_DNA"/>
</dbReference>
<dbReference type="AlphaFoldDB" id="A0A3N4RM96"/>
<name>A0A3N4RM96_9ACTN</name>
<feature type="region of interest" description="Disordered" evidence="1">
    <location>
        <begin position="46"/>
        <end position="118"/>
    </location>
</feature>
<accession>A0A3N4RM96</accession>